<dbReference type="PANTHER" id="PTHR43792">
    <property type="entry name" value="GNAT FAMILY, PUTATIVE (AFU_ORTHOLOGUE AFUA_3G00765)-RELATED-RELATED"/>
    <property type="match status" value="1"/>
</dbReference>
<dbReference type="PROSITE" id="PS51186">
    <property type="entry name" value="GNAT"/>
    <property type="match status" value="1"/>
</dbReference>
<proteinExistence type="predicted"/>
<dbReference type="Pfam" id="PF13302">
    <property type="entry name" value="Acetyltransf_3"/>
    <property type="match status" value="1"/>
</dbReference>
<comment type="caution">
    <text evidence="2">The sequence shown here is derived from an EMBL/GenBank/DDBJ whole genome shotgun (WGS) entry which is preliminary data.</text>
</comment>
<dbReference type="InterPro" id="IPR016181">
    <property type="entry name" value="Acyl_CoA_acyltransferase"/>
</dbReference>
<dbReference type="Proteomes" id="UP001595916">
    <property type="component" value="Unassembled WGS sequence"/>
</dbReference>
<keyword evidence="2" id="KW-0808">Transferase</keyword>
<evidence type="ECO:0000259" key="1">
    <source>
        <dbReference type="PROSITE" id="PS51186"/>
    </source>
</evidence>
<gene>
    <name evidence="2" type="ORF">ACFO4R_10065</name>
</gene>
<keyword evidence="3" id="KW-1185">Reference proteome</keyword>
<name>A0ABV9QSE1_9FIRM</name>
<dbReference type="GO" id="GO:0016746">
    <property type="term" value="F:acyltransferase activity"/>
    <property type="evidence" value="ECO:0007669"/>
    <property type="project" value="UniProtKB-KW"/>
</dbReference>
<sequence>MIFLETKRLRLRNIEEKDLDIIYDYRNHELCSRYQRGQTKNREGLKKLISERKYGKISLEEGFILTIALKETDEMAGEVVVMPEENMISMGYTISYKHHRKGFAFEILSALIELLHEKYPHHGFICLVDPENIPSMELLKKLGYEDMGYEENTDSQIYGKWVSDTVLPTVL</sequence>
<accession>A0ABV9QSE1</accession>
<evidence type="ECO:0000313" key="2">
    <source>
        <dbReference type="EMBL" id="MFC4805424.1"/>
    </source>
</evidence>
<feature type="domain" description="N-acetyltransferase" evidence="1">
    <location>
        <begin position="9"/>
        <end position="163"/>
    </location>
</feature>
<dbReference type="EC" id="2.3.-.-" evidence="2"/>
<protein>
    <submittedName>
        <fullName evidence="2">GNAT family N-acetyltransferase</fullName>
        <ecNumber evidence="2">2.3.-.-</ecNumber>
    </submittedName>
</protein>
<reference evidence="3" key="1">
    <citation type="journal article" date="2019" name="Int. J. Syst. Evol. Microbiol.">
        <title>The Global Catalogue of Microorganisms (GCM) 10K type strain sequencing project: providing services to taxonomists for standard genome sequencing and annotation.</title>
        <authorList>
            <consortium name="The Broad Institute Genomics Platform"/>
            <consortium name="The Broad Institute Genome Sequencing Center for Infectious Disease"/>
            <person name="Wu L."/>
            <person name="Ma J."/>
        </authorList>
    </citation>
    <scope>NUCLEOTIDE SEQUENCE [LARGE SCALE GENOMIC DNA]</scope>
    <source>
        <strain evidence="3">CCUG 46385</strain>
    </source>
</reference>
<dbReference type="SUPFAM" id="SSF55729">
    <property type="entry name" value="Acyl-CoA N-acyltransferases (Nat)"/>
    <property type="match status" value="1"/>
</dbReference>
<evidence type="ECO:0000313" key="3">
    <source>
        <dbReference type="Proteomes" id="UP001595916"/>
    </source>
</evidence>
<dbReference type="InterPro" id="IPR051531">
    <property type="entry name" value="N-acetyltransferase"/>
</dbReference>
<dbReference type="PANTHER" id="PTHR43792:SF1">
    <property type="entry name" value="N-ACETYLTRANSFERASE DOMAIN-CONTAINING PROTEIN"/>
    <property type="match status" value="1"/>
</dbReference>
<keyword evidence="2" id="KW-0012">Acyltransferase</keyword>
<dbReference type="Gene3D" id="3.40.630.30">
    <property type="match status" value="1"/>
</dbReference>
<organism evidence="2 3">
    <name type="scientific">Filifactor villosus</name>
    <dbReference type="NCBI Taxonomy" id="29374"/>
    <lineage>
        <taxon>Bacteria</taxon>
        <taxon>Bacillati</taxon>
        <taxon>Bacillota</taxon>
        <taxon>Clostridia</taxon>
        <taxon>Peptostreptococcales</taxon>
        <taxon>Filifactoraceae</taxon>
        <taxon>Filifactor</taxon>
    </lineage>
</organism>
<dbReference type="InterPro" id="IPR000182">
    <property type="entry name" value="GNAT_dom"/>
</dbReference>
<dbReference type="EMBL" id="JBHSHL010000050">
    <property type="protein sequence ID" value="MFC4805424.1"/>
    <property type="molecule type" value="Genomic_DNA"/>
</dbReference>
<dbReference type="RefSeq" id="WP_379788985.1">
    <property type="nucleotide sequence ID" value="NZ_JBHSHL010000050.1"/>
</dbReference>